<feature type="compositionally biased region" description="Polar residues" evidence="1">
    <location>
        <begin position="58"/>
        <end position="69"/>
    </location>
</feature>
<dbReference type="EMBL" id="LJZO01000010">
    <property type="protein sequence ID" value="ROV99652.1"/>
    <property type="molecule type" value="Genomic_DNA"/>
</dbReference>
<accession>A0A423W8H5</accession>
<feature type="region of interest" description="Disordered" evidence="1">
    <location>
        <begin position="998"/>
        <end position="1146"/>
    </location>
</feature>
<comment type="caution">
    <text evidence="3">The sequence shown here is derived from an EMBL/GenBank/DDBJ whole genome shotgun (WGS) entry which is preliminary data.</text>
</comment>
<feature type="compositionally biased region" description="Basic and acidic residues" evidence="1">
    <location>
        <begin position="998"/>
        <end position="1019"/>
    </location>
</feature>
<reference evidence="3 4" key="1">
    <citation type="submission" date="2015-09" db="EMBL/GenBank/DDBJ databases">
        <title>Host preference determinants of Valsa canker pathogens revealed by comparative genomics.</title>
        <authorList>
            <person name="Yin Z."/>
            <person name="Huang L."/>
        </authorList>
    </citation>
    <scope>NUCLEOTIDE SEQUENCE [LARGE SCALE GENOMIC DNA]</scope>
    <source>
        <strain evidence="3 4">YSFL</strain>
    </source>
</reference>
<dbReference type="InterPro" id="IPR054289">
    <property type="entry name" value="DUF7025"/>
</dbReference>
<dbReference type="STRING" id="252740.A0A423W8H5"/>
<gene>
    <name evidence="3" type="ORF">VSDG_03102</name>
</gene>
<proteinExistence type="predicted"/>
<feature type="compositionally biased region" description="Basic and acidic residues" evidence="1">
    <location>
        <begin position="1026"/>
        <end position="1035"/>
    </location>
</feature>
<keyword evidence="4" id="KW-1185">Reference proteome</keyword>
<dbReference type="InterPro" id="IPR003593">
    <property type="entry name" value="AAA+_ATPase"/>
</dbReference>
<dbReference type="GO" id="GO:0016887">
    <property type="term" value="F:ATP hydrolysis activity"/>
    <property type="evidence" value="ECO:0007669"/>
    <property type="project" value="InterPro"/>
</dbReference>
<feature type="compositionally biased region" description="Basic and acidic residues" evidence="1">
    <location>
        <begin position="70"/>
        <end position="84"/>
    </location>
</feature>
<feature type="compositionally biased region" description="Acidic residues" evidence="1">
    <location>
        <begin position="935"/>
        <end position="948"/>
    </location>
</feature>
<dbReference type="OrthoDB" id="10042665at2759"/>
<feature type="compositionally biased region" description="Basic and acidic residues" evidence="1">
    <location>
        <begin position="1135"/>
        <end position="1146"/>
    </location>
</feature>
<evidence type="ECO:0000256" key="1">
    <source>
        <dbReference type="SAM" id="MobiDB-lite"/>
    </source>
</evidence>
<protein>
    <recommendedName>
        <fullName evidence="2">AAA+ ATPase domain-containing protein</fullName>
    </recommendedName>
</protein>
<feature type="region of interest" description="Disordered" evidence="1">
    <location>
        <begin position="49"/>
        <end position="155"/>
    </location>
</feature>
<evidence type="ECO:0000313" key="4">
    <source>
        <dbReference type="Proteomes" id="UP000284375"/>
    </source>
</evidence>
<feature type="domain" description="AAA+ ATPase" evidence="2">
    <location>
        <begin position="720"/>
        <end position="847"/>
    </location>
</feature>
<dbReference type="SMART" id="SM00382">
    <property type="entry name" value="AAA"/>
    <property type="match status" value="1"/>
</dbReference>
<dbReference type="Pfam" id="PF00004">
    <property type="entry name" value="AAA"/>
    <property type="match status" value="1"/>
</dbReference>
<dbReference type="CDD" id="cd19481">
    <property type="entry name" value="RecA-like_protease"/>
    <property type="match status" value="1"/>
</dbReference>
<feature type="compositionally biased region" description="Polar residues" evidence="1">
    <location>
        <begin position="1078"/>
        <end position="1087"/>
    </location>
</feature>
<feature type="region of interest" description="Disordered" evidence="1">
    <location>
        <begin position="930"/>
        <end position="952"/>
    </location>
</feature>
<dbReference type="PANTHER" id="PTHR46411:SF3">
    <property type="entry name" value="AAA+ ATPASE DOMAIN-CONTAINING PROTEIN"/>
    <property type="match status" value="1"/>
</dbReference>
<dbReference type="Proteomes" id="UP000284375">
    <property type="component" value="Unassembled WGS sequence"/>
</dbReference>
<sequence length="1146" mass="129676">MSSNGVVISDGDAKPGNDVVAASLDTLHSLIIPLNGENTVTEQSHLDGIDNEAIRTSPEVTPSTATTEEPSAKSKDVGSDDEVVKTSPEATLNTATTEEQPPAERKDVGSDDEVAKTSPEATSKAATTEEQPPSKKTDTPGNPEDTPEWKEWATNRTKIPLKTSVKWSNYEQFKNRYSPDEGLEIIEVLYGHPGLATEIALERSRRSHHGQSHHISSSRRTSEPESHWIQRVRIQSPAIIHFLSRFASTENTKFTWSAERPRVFFRPFTVLHHTLPLMKRCLHLLQSTRAGEEGCEAHDSQAPDFYGLESPTSTRDPSALANHLEEVNGVEKSICAIDMPSNSDLWEAVFGVPEPVIALQHVKKYIEFVEKHIVTMWREAASSTNHKVRFWDLPMIYRPGELIFVPEASARYSDKNKSGAMQVQQNIFKLSHVTPSSINNPSDGPADFRSTAADGMTLNFYHIDFDGETYAPIPGDMVLSGYSGEKNIRSLAAYPLRYAKDCDALMSELVGRGRRFLSSVRDKHLHYDGWTLIHRTFDADVQTGSQSAEHIEGDIIIDFKEGHQSTSDFTKHGMGSLTMPLHWDQALERLAALQVIDLLELHCWRAADKREKFMKAFDAKEPWLKEYETDLSSHWDDDELALLPQRLIAYSFRARKFFAANIDCITDIPTPKNTFKDLKIRPSHKKIVKSLIRTHFQKQQMRRSTNAENLDQDFIRGKGAGLVILLHGVPGVGKTTTAEAVALRNRKPLFAITSGDLGSTPGAVEKALKETFRLAQLWDCVLLLDEADLFLSRREVEDLERNSLVSVFLRVLEYYNGVLFLTTNRVGTIDEAFKSRIHLSLYYPPLSRKQTLEIFEVNIRRLREIEAAKEAAQEGLDRNDPSYQTALEIDDRRIMQFAKKHFNDHRESERWNGRQIRNAFQVAYSLAQSGLRNEDDSDDEGPDLDTVDNDNSTVTKSILDHEQFEVVSKSIERFDKYLAWTRGLDADRARYLQVRNDEFRDDDDRGPHRPRRSGPEQRPRYLARGPDLRLEEAPYHSRLPSLSGVSDVDVDDKGWGTDQTRTQKRRSLPQKGGMLPMRSSQSSTHLSPASPISRRARDEHLSQILSNSEDYSDEDNMSHRSSVGGGTAKHRSRNPVRDEYVDNRRF</sequence>
<feature type="compositionally biased region" description="Basic and acidic residues" evidence="1">
    <location>
        <begin position="102"/>
        <end position="115"/>
    </location>
</feature>
<feature type="region of interest" description="Disordered" evidence="1">
    <location>
        <begin position="203"/>
        <end position="227"/>
    </location>
</feature>
<name>A0A423W8H5_CYTCH</name>
<dbReference type="GO" id="GO:0005524">
    <property type="term" value="F:ATP binding"/>
    <property type="evidence" value="ECO:0007669"/>
    <property type="project" value="InterPro"/>
</dbReference>
<dbReference type="InterPro" id="IPR003959">
    <property type="entry name" value="ATPase_AAA_core"/>
</dbReference>
<dbReference type="InterPro" id="IPR056599">
    <property type="entry name" value="AAA_lid_fung"/>
</dbReference>
<evidence type="ECO:0000259" key="2">
    <source>
        <dbReference type="SMART" id="SM00382"/>
    </source>
</evidence>
<feature type="compositionally biased region" description="Polar residues" evidence="1">
    <location>
        <begin position="119"/>
        <end position="131"/>
    </location>
</feature>
<dbReference type="PANTHER" id="PTHR46411">
    <property type="entry name" value="FAMILY ATPASE, PUTATIVE-RELATED"/>
    <property type="match status" value="1"/>
</dbReference>
<dbReference type="AlphaFoldDB" id="A0A423W8H5"/>
<dbReference type="Pfam" id="PF23232">
    <property type="entry name" value="AAA_lid_13"/>
    <property type="match status" value="1"/>
</dbReference>
<organism evidence="3 4">
    <name type="scientific">Cytospora chrysosperma</name>
    <name type="common">Cytospora canker fungus</name>
    <name type="synonym">Sphaeria chrysosperma</name>
    <dbReference type="NCBI Taxonomy" id="252740"/>
    <lineage>
        <taxon>Eukaryota</taxon>
        <taxon>Fungi</taxon>
        <taxon>Dikarya</taxon>
        <taxon>Ascomycota</taxon>
        <taxon>Pezizomycotina</taxon>
        <taxon>Sordariomycetes</taxon>
        <taxon>Sordariomycetidae</taxon>
        <taxon>Diaporthales</taxon>
        <taxon>Cytosporaceae</taxon>
        <taxon>Cytospora</taxon>
    </lineage>
</organism>
<dbReference type="InterPro" id="IPR027417">
    <property type="entry name" value="P-loop_NTPase"/>
</dbReference>
<feature type="compositionally biased region" description="Polar residues" evidence="1">
    <location>
        <begin position="88"/>
        <end position="99"/>
    </location>
</feature>
<dbReference type="Gene3D" id="3.40.50.300">
    <property type="entry name" value="P-loop containing nucleotide triphosphate hydrolases"/>
    <property type="match status" value="1"/>
</dbReference>
<evidence type="ECO:0000313" key="3">
    <source>
        <dbReference type="EMBL" id="ROV99652.1"/>
    </source>
</evidence>
<dbReference type="Pfam" id="PF22942">
    <property type="entry name" value="DUF7025"/>
    <property type="match status" value="1"/>
</dbReference>
<dbReference type="SUPFAM" id="SSF52540">
    <property type="entry name" value="P-loop containing nucleoside triphosphate hydrolases"/>
    <property type="match status" value="1"/>
</dbReference>